<keyword evidence="3 8" id="KW-0812">Transmembrane</keyword>
<dbReference type="InterPro" id="IPR004840">
    <property type="entry name" value="Amino_acid_permease_CS"/>
</dbReference>
<keyword evidence="2" id="KW-0813">Transport</keyword>
<organism evidence="10 11">
    <name type="scientific">Penicillium diatomitis</name>
    <dbReference type="NCBI Taxonomy" id="2819901"/>
    <lineage>
        <taxon>Eukaryota</taxon>
        <taxon>Fungi</taxon>
        <taxon>Dikarya</taxon>
        <taxon>Ascomycota</taxon>
        <taxon>Pezizomycotina</taxon>
        <taxon>Eurotiomycetes</taxon>
        <taxon>Eurotiomycetidae</taxon>
        <taxon>Eurotiales</taxon>
        <taxon>Aspergillaceae</taxon>
        <taxon>Penicillium</taxon>
    </lineage>
</organism>
<feature type="compositionally biased region" description="Basic residues" evidence="7">
    <location>
        <begin position="1"/>
        <end position="12"/>
    </location>
</feature>
<comment type="caution">
    <text evidence="10">The sequence shown here is derived from an EMBL/GenBank/DDBJ whole genome shotgun (WGS) entry which is preliminary data.</text>
</comment>
<dbReference type="InterPro" id="IPR050524">
    <property type="entry name" value="APC_YAT"/>
</dbReference>
<dbReference type="InterPro" id="IPR004841">
    <property type="entry name" value="AA-permease/SLC12A_dom"/>
</dbReference>
<evidence type="ECO:0000256" key="8">
    <source>
        <dbReference type="SAM" id="Phobius"/>
    </source>
</evidence>
<dbReference type="Pfam" id="PF00324">
    <property type="entry name" value="AA_permease"/>
    <property type="match status" value="1"/>
</dbReference>
<dbReference type="Gene3D" id="1.20.1740.10">
    <property type="entry name" value="Amino acid/polyamine transporter I"/>
    <property type="match status" value="1"/>
</dbReference>
<feature type="transmembrane region" description="Helical" evidence="8">
    <location>
        <begin position="164"/>
        <end position="182"/>
    </location>
</feature>
<feature type="transmembrane region" description="Helical" evidence="8">
    <location>
        <begin position="217"/>
        <end position="239"/>
    </location>
</feature>
<proteinExistence type="predicted"/>
<dbReference type="GO" id="GO:0016020">
    <property type="term" value="C:membrane"/>
    <property type="evidence" value="ECO:0007669"/>
    <property type="project" value="UniProtKB-SubCell"/>
</dbReference>
<dbReference type="PIRSF" id="PIRSF006060">
    <property type="entry name" value="AA_transporter"/>
    <property type="match status" value="1"/>
</dbReference>
<keyword evidence="6 8" id="KW-0472">Membrane</keyword>
<evidence type="ECO:0000313" key="11">
    <source>
        <dbReference type="Proteomes" id="UP001148312"/>
    </source>
</evidence>
<protein>
    <submittedName>
        <fullName evidence="10">Amino acid/polyamine transporter I</fullName>
    </submittedName>
</protein>
<feature type="transmembrane region" description="Helical" evidence="8">
    <location>
        <begin position="521"/>
        <end position="539"/>
    </location>
</feature>
<dbReference type="EMBL" id="JAPWDQ010000001">
    <property type="protein sequence ID" value="KAJ5494905.1"/>
    <property type="molecule type" value="Genomic_DNA"/>
</dbReference>
<evidence type="ECO:0000256" key="4">
    <source>
        <dbReference type="ARBA" id="ARBA00022970"/>
    </source>
</evidence>
<evidence type="ECO:0000313" key="10">
    <source>
        <dbReference type="EMBL" id="KAJ5494905.1"/>
    </source>
</evidence>
<dbReference type="PANTHER" id="PTHR43341">
    <property type="entry name" value="AMINO ACID PERMEASE"/>
    <property type="match status" value="1"/>
</dbReference>
<sequence length="569" mass="62417">MDPAQHARRRHHSSQEHAAPREVAGSHAELNSVHQQEQPDEKREGFARIYGSLSPWKAGVISKCAMLATVLKKNWAQYGHTGMGSAIGTGLMIGSGRTLAVGGPTAIMVSYALVGFTVYLVLSALGEVAAWIPQPSTVADQAFRFCDPALGFALGWIYWMKYAVITANQLTAATLVMALWLSPHDINPGIWITIFLVLITAINYIRHTLPSKIEFYVSTIKLIVMSGLMILSLVLVLGVRPNHRTMGFQYRFQPGVAVRSKDGIGVFFRTCGALSSATFAYIGSERSGILARSPNVPQAMNRAIKYTFYRIVVFHLVGITLLGLILPYRTVSSFVFRSTAGKLAASPFVAALIVAGIAVLPHILNGCLLLFVLSIAAYDLFLATAALSDLALRKRAPMVLSRVNRNGVPVYALAVSVMVASWAYVNVSSDSSVVFGYLVDLVTMLGLLTWISILITHICFVRARKVQGIPDRILVFRARFGLAGTWLALALCVFISSTMIFNSLPIRDHKIHFDVTKFLASYVGIPVYVTLYLGHRIILQSKHINPRDADFWSDRQIPTTPENELQPLA</sequence>
<dbReference type="PROSITE" id="PS00218">
    <property type="entry name" value="AMINO_ACID_PERMEASE_1"/>
    <property type="match status" value="1"/>
</dbReference>
<feature type="transmembrane region" description="Helical" evidence="8">
    <location>
        <begin position="308"/>
        <end position="331"/>
    </location>
</feature>
<reference evidence="10" key="2">
    <citation type="journal article" date="2023" name="IMA Fungus">
        <title>Comparative genomic study of the Penicillium genus elucidates a diverse pangenome and 15 lateral gene transfer events.</title>
        <authorList>
            <person name="Petersen C."/>
            <person name="Sorensen T."/>
            <person name="Nielsen M.R."/>
            <person name="Sondergaard T.E."/>
            <person name="Sorensen J.L."/>
            <person name="Fitzpatrick D.A."/>
            <person name="Frisvad J.C."/>
            <person name="Nielsen K.L."/>
        </authorList>
    </citation>
    <scope>NUCLEOTIDE SEQUENCE</scope>
    <source>
        <strain evidence="10">IBT 30728</strain>
    </source>
</reference>
<keyword evidence="11" id="KW-1185">Reference proteome</keyword>
<evidence type="ECO:0000256" key="6">
    <source>
        <dbReference type="ARBA" id="ARBA00023136"/>
    </source>
</evidence>
<feature type="domain" description="Amino acid permease/ SLC12A" evidence="9">
    <location>
        <begin position="82"/>
        <end position="539"/>
    </location>
</feature>
<evidence type="ECO:0000256" key="1">
    <source>
        <dbReference type="ARBA" id="ARBA00004141"/>
    </source>
</evidence>
<feature type="region of interest" description="Disordered" evidence="7">
    <location>
        <begin position="1"/>
        <end position="41"/>
    </location>
</feature>
<comment type="subcellular location">
    <subcellularLocation>
        <location evidence="1">Membrane</location>
        <topology evidence="1">Multi-pass membrane protein</topology>
    </subcellularLocation>
</comment>
<name>A0A9X0C288_9EURO</name>
<evidence type="ECO:0000256" key="5">
    <source>
        <dbReference type="ARBA" id="ARBA00022989"/>
    </source>
</evidence>
<gene>
    <name evidence="10" type="ORF">N7539_000021</name>
</gene>
<feature type="transmembrane region" description="Helical" evidence="8">
    <location>
        <begin position="99"/>
        <end position="122"/>
    </location>
</feature>
<dbReference type="GeneID" id="81619874"/>
<dbReference type="AlphaFoldDB" id="A0A9X0C288"/>
<feature type="transmembrane region" description="Helical" evidence="8">
    <location>
        <begin position="480"/>
        <end position="501"/>
    </location>
</feature>
<evidence type="ECO:0000256" key="2">
    <source>
        <dbReference type="ARBA" id="ARBA00022448"/>
    </source>
</evidence>
<accession>A0A9X0C288</accession>
<feature type="transmembrane region" description="Helical" evidence="8">
    <location>
        <begin position="437"/>
        <end position="460"/>
    </location>
</feature>
<evidence type="ECO:0000259" key="9">
    <source>
        <dbReference type="Pfam" id="PF00324"/>
    </source>
</evidence>
<evidence type="ECO:0000256" key="3">
    <source>
        <dbReference type="ARBA" id="ARBA00022692"/>
    </source>
</evidence>
<dbReference type="RefSeq" id="XP_056793918.1">
    <property type="nucleotide sequence ID" value="XM_056929625.1"/>
</dbReference>
<evidence type="ECO:0000256" key="7">
    <source>
        <dbReference type="SAM" id="MobiDB-lite"/>
    </source>
</evidence>
<feature type="transmembrane region" description="Helical" evidence="8">
    <location>
        <begin position="408"/>
        <end position="425"/>
    </location>
</feature>
<dbReference type="PANTHER" id="PTHR43341:SF45">
    <property type="entry name" value="AMINO ACID TRANSPORTER (EUROFUNG)"/>
    <property type="match status" value="1"/>
</dbReference>
<dbReference type="GO" id="GO:0015171">
    <property type="term" value="F:amino acid transmembrane transporter activity"/>
    <property type="evidence" value="ECO:0007669"/>
    <property type="project" value="TreeGrafter"/>
</dbReference>
<dbReference type="Proteomes" id="UP001148312">
    <property type="component" value="Unassembled WGS sequence"/>
</dbReference>
<reference evidence="10" key="1">
    <citation type="submission" date="2022-12" db="EMBL/GenBank/DDBJ databases">
        <authorList>
            <person name="Petersen C."/>
        </authorList>
    </citation>
    <scope>NUCLEOTIDE SEQUENCE</scope>
    <source>
        <strain evidence="10">IBT 30728</strain>
    </source>
</reference>
<feature type="transmembrane region" description="Helical" evidence="8">
    <location>
        <begin position="343"/>
        <end position="363"/>
    </location>
</feature>
<keyword evidence="5 8" id="KW-1133">Transmembrane helix</keyword>
<keyword evidence="4" id="KW-0029">Amino-acid transport</keyword>
<feature type="transmembrane region" description="Helical" evidence="8">
    <location>
        <begin position="188"/>
        <end position="205"/>
    </location>
</feature>